<comment type="caution">
    <text evidence="2">The sequence shown here is derived from an EMBL/GenBank/DDBJ whole genome shotgun (WGS) entry which is preliminary data.</text>
</comment>
<proteinExistence type="predicted"/>
<evidence type="ECO:0000313" key="3">
    <source>
        <dbReference type="Proteomes" id="UP000036780"/>
    </source>
</evidence>
<keyword evidence="3" id="KW-1185">Reference proteome</keyword>
<dbReference type="GeneID" id="66871329"/>
<reference evidence="3" key="1">
    <citation type="submission" date="2015-07" db="EMBL/GenBank/DDBJ databases">
        <title>Fjat-10053 dsm26.</title>
        <authorList>
            <person name="Liu B."/>
            <person name="Wang J."/>
            <person name="Zhu Y."/>
            <person name="Liu G."/>
            <person name="Chen Q."/>
            <person name="Chen Z."/>
            <person name="Lan J."/>
            <person name="Che J."/>
            <person name="Ge C."/>
            <person name="Shi H."/>
            <person name="Pan Z."/>
            <person name="Liu X."/>
        </authorList>
    </citation>
    <scope>NUCLEOTIDE SEQUENCE [LARGE SCALE GENOMIC DNA]</scope>
    <source>
        <strain evidence="3">DSM 26</strain>
    </source>
</reference>
<reference evidence="2" key="2">
    <citation type="submission" date="2015-07" db="EMBL/GenBank/DDBJ databases">
        <title>MeaNS - Measles Nucleotide Surveillance Program.</title>
        <authorList>
            <person name="Tran T."/>
            <person name="Druce J."/>
        </authorList>
    </citation>
    <scope>NUCLEOTIDE SEQUENCE</scope>
    <source>
        <strain evidence="2">DSM 26</strain>
    </source>
</reference>
<dbReference type="AlphaFoldDB" id="A0A0L0QM16"/>
<gene>
    <name evidence="2" type="ORF">AFK71_14330</name>
    <name evidence="1" type="ORF">AFK71_21220</name>
</gene>
<name>A0A0L0QM16_VIRPA</name>
<protein>
    <submittedName>
        <fullName evidence="2">Uncharacterized protein</fullName>
    </submittedName>
</protein>
<evidence type="ECO:0000313" key="1">
    <source>
        <dbReference type="EMBL" id="KNE18707.1"/>
    </source>
</evidence>
<evidence type="ECO:0000313" key="2">
    <source>
        <dbReference type="EMBL" id="KNE19637.1"/>
    </source>
</evidence>
<dbReference type="EMBL" id="LGTO01000009">
    <property type="protein sequence ID" value="KNE18707.1"/>
    <property type="molecule type" value="Genomic_DNA"/>
</dbReference>
<organism evidence="2 3">
    <name type="scientific">Virgibacillus pantothenticus</name>
    <dbReference type="NCBI Taxonomy" id="1473"/>
    <lineage>
        <taxon>Bacteria</taxon>
        <taxon>Bacillati</taxon>
        <taxon>Bacillota</taxon>
        <taxon>Bacilli</taxon>
        <taxon>Bacillales</taxon>
        <taxon>Bacillaceae</taxon>
        <taxon>Virgibacillus</taxon>
    </lineage>
</organism>
<accession>A0A0L0QM16</accession>
<dbReference type="PATRIC" id="fig|1473.5.peg.1496"/>
<dbReference type="RefSeq" id="WP_050352185.1">
    <property type="nucleotide sequence ID" value="NZ_CP073011.1"/>
</dbReference>
<dbReference type="Proteomes" id="UP000036780">
    <property type="component" value="Unassembled WGS sequence"/>
</dbReference>
<sequence>MEYISFQHFNYLDGRIEEYHIKKIFPDQNKNILLLARDKEKKLKILLNRYGNSKFEDFSFPNGTEIKNLHSLHLMQSGTLLMIHQRKIQDDKYYATIFQPDGYISNQFYVGKCISDCQVDHKDNIWISYGDEEIFETNSIGENGVVAFDAKGKIIFDSFDQFVLEGKVPPIDDCYAINVKKNDVFLFYYSDYPIVQFEGEILKNIWQADILENCSDVMGFAVSNKYALFADSSNKLKRFSFSDQSLVEIQALNEDKENLSYSHCFGRGSVLFLQEGEKLYFKDLEDENHD</sequence>
<dbReference type="EMBL" id="LGTO01000007">
    <property type="protein sequence ID" value="KNE19637.1"/>
    <property type="molecule type" value="Genomic_DNA"/>
</dbReference>
<dbReference type="OrthoDB" id="6636929at2"/>